<name>A0ABW5G689_9PSEU</name>
<dbReference type="PANTHER" id="PTHR45436">
    <property type="entry name" value="SENSOR HISTIDINE KINASE YKOH"/>
    <property type="match status" value="1"/>
</dbReference>
<keyword evidence="10" id="KW-0472">Membrane</keyword>
<dbReference type="PANTHER" id="PTHR45436:SF5">
    <property type="entry name" value="SENSOR HISTIDINE KINASE TRCS"/>
    <property type="match status" value="1"/>
</dbReference>
<dbReference type="EMBL" id="JBHUKR010000019">
    <property type="protein sequence ID" value="MFD2420501.1"/>
    <property type="molecule type" value="Genomic_DNA"/>
</dbReference>
<dbReference type="Pfam" id="PF08376">
    <property type="entry name" value="NIT"/>
    <property type="match status" value="1"/>
</dbReference>
<dbReference type="InterPro" id="IPR050428">
    <property type="entry name" value="TCS_sensor_his_kinase"/>
</dbReference>
<feature type="coiled-coil region" evidence="8">
    <location>
        <begin position="427"/>
        <end position="454"/>
    </location>
</feature>
<feature type="domain" description="Histidine kinase" evidence="11">
    <location>
        <begin position="422"/>
        <end position="634"/>
    </location>
</feature>
<feature type="compositionally biased region" description="Polar residues" evidence="9">
    <location>
        <begin position="841"/>
        <end position="851"/>
    </location>
</feature>
<evidence type="ECO:0000256" key="9">
    <source>
        <dbReference type="SAM" id="MobiDB-lite"/>
    </source>
</evidence>
<keyword evidence="3" id="KW-0597">Phosphoprotein</keyword>
<comment type="caution">
    <text evidence="12">The sequence shown here is derived from an EMBL/GenBank/DDBJ whole genome shotgun (WGS) entry which is preliminary data.</text>
</comment>
<dbReference type="SMART" id="SM00387">
    <property type="entry name" value="HATPase_c"/>
    <property type="match status" value="1"/>
</dbReference>
<keyword evidence="8" id="KW-0175">Coiled coil</keyword>
<protein>
    <recommendedName>
        <fullName evidence="2">histidine kinase</fullName>
        <ecNumber evidence="2">2.7.13.3</ecNumber>
    </recommendedName>
</protein>
<dbReference type="Proteomes" id="UP001597417">
    <property type="component" value="Unassembled WGS sequence"/>
</dbReference>
<evidence type="ECO:0000313" key="13">
    <source>
        <dbReference type="Proteomes" id="UP001597417"/>
    </source>
</evidence>
<accession>A0ABW5G689</accession>
<organism evidence="12 13">
    <name type="scientific">Amycolatopsis pigmentata</name>
    <dbReference type="NCBI Taxonomy" id="450801"/>
    <lineage>
        <taxon>Bacteria</taxon>
        <taxon>Bacillati</taxon>
        <taxon>Actinomycetota</taxon>
        <taxon>Actinomycetes</taxon>
        <taxon>Pseudonocardiales</taxon>
        <taxon>Pseudonocardiaceae</taxon>
        <taxon>Amycolatopsis</taxon>
    </lineage>
</organism>
<keyword evidence="7 10" id="KW-1133">Transmembrane helix</keyword>
<keyword evidence="4" id="KW-0808">Transferase</keyword>
<evidence type="ECO:0000256" key="10">
    <source>
        <dbReference type="SAM" id="Phobius"/>
    </source>
</evidence>
<evidence type="ECO:0000256" key="6">
    <source>
        <dbReference type="ARBA" id="ARBA00022777"/>
    </source>
</evidence>
<feature type="transmembrane region" description="Helical" evidence="10">
    <location>
        <begin position="322"/>
        <end position="344"/>
    </location>
</feature>
<gene>
    <name evidence="12" type="ORF">ACFSXZ_29655</name>
</gene>
<dbReference type="RefSeq" id="WP_378268587.1">
    <property type="nucleotide sequence ID" value="NZ_JBHUKR010000019.1"/>
</dbReference>
<keyword evidence="6" id="KW-0418">Kinase</keyword>
<dbReference type="SUPFAM" id="SSF55874">
    <property type="entry name" value="ATPase domain of HSP90 chaperone/DNA topoisomerase II/histidine kinase"/>
    <property type="match status" value="1"/>
</dbReference>
<evidence type="ECO:0000256" key="5">
    <source>
        <dbReference type="ARBA" id="ARBA00022692"/>
    </source>
</evidence>
<dbReference type="InterPro" id="IPR036890">
    <property type="entry name" value="HATPase_C_sf"/>
</dbReference>
<dbReference type="Pfam" id="PF02518">
    <property type="entry name" value="HATPase_c"/>
    <property type="match status" value="1"/>
</dbReference>
<evidence type="ECO:0000256" key="8">
    <source>
        <dbReference type="SAM" id="Coils"/>
    </source>
</evidence>
<dbReference type="PROSITE" id="PS50109">
    <property type="entry name" value="HIS_KIN"/>
    <property type="match status" value="1"/>
</dbReference>
<evidence type="ECO:0000256" key="3">
    <source>
        <dbReference type="ARBA" id="ARBA00022553"/>
    </source>
</evidence>
<evidence type="ECO:0000256" key="7">
    <source>
        <dbReference type="ARBA" id="ARBA00022989"/>
    </source>
</evidence>
<dbReference type="InterPro" id="IPR005467">
    <property type="entry name" value="His_kinase_dom"/>
</dbReference>
<feature type="transmembrane region" description="Helical" evidence="10">
    <location>
        <begin position="35"/>
        <end position="55"/>
    </location>
</feature>
<feature type="region of interest" description="Disordered" evidence="9">
    <location>
        <begin position="759"/>
        <end position="783"/>
    </location>
</feature>
<dbReference type="Gene3D" id="3.30.565.10">
    <property type="entry name" value="Histidine kinase-like ATPase, C-terminal domain"/>
    <property type="match status" value="1"/>
</dbReference>
<evidence type="ECO:0000256" key="4">
    <source>
        <dbReference type="ARBA" id="ARBA00022679"/>
    </source>
</evidence>
<sequence length="878" mass="92830">MRREVTAKVSGFAGNAPAFFRALPRWREWNMTVKFAAMLVVPVVIALVAGAGLLWRSADTRAAARRDEQIVHIGHQLVTTVAAVEAERAATTGAMRQGGVSGPLEDARAEVNSAMAQLGSLLGEVSGDRAAEVAAGQLARLDDARNNVDPVAMNARYSAIVDALIDLDATLAGKITDGATAAHLTAAHTLSEAREYVARQQSLLEIGLTTGGLGHAGLGDARDATALAANRLARFTASAPGEDLAAYSAAVPADAIGERNKLVTAMLGDDGGFKPSVSVQQWRAVGQPVADKLGAAVSRLSDSVSATASAKVTEAVSAQRNLAIALVAAALAASTLIIVILRYLRATVRSLRVAALDIAQRKLPETLLAVRDGRDGGVDRPRLPVFADDDFGALALAFDSVCGEAITAVGEQAKMRSGYAEVFVNMFRRTQSLVQRQLRVLEQLEEKESSAEQLSMLFQLDHLVTRMRRNNENVLVISGTELVRKAAKPIPLSSVFQAALSEIEAYQRVEVLDPPSAKIIGNAATDLIRMLAELLDNATSFSPPEKTVTIQGQVLRDGSLSIAVVDNGSGMSDEEVQRVNERLTQVGSMDLARSRRVGLLVVGRLAGKHGFGVELLGGDASPGVTALISVPSELVIEAERPGWADRRMAMKAASQRGAEATKAEQLATVGGNGRGSRRLVSVSNPGATPAVESGVPTGAPVGTPDTVVDERTRERLVEQAHANVPEDLPVRVPNRRIGKAGADGKSAAERAASAWFRARDTASRPREVSVAPELEGEAPPKNWLSAADEGWSIVETVSQTARYTYTEDGLPIREKGAHLLPGSARSGGSGKRAPIERDPANTRSRISSFQQGVRKAKDSDGSAPPRKPGAWRSLSRKQ</sequence>
<evidence type="ECO:0000256" key="1">
    <source>
        <dbReference type="ARBA" id="ARBA00000085"/>
    </source>
</evidence>
<keyword evidence="5 10" id="KW-0812">Transmembrane</keyword>
<feature type="region of interest" description="Disordered" evidence="9">
    <location>
        <begin position="814"/>
        <end position="878"/>
    </location>
</feature>
<reference evidence="13" key="1">
    <citation type="journal article" date="2019" name="Int. J. Syst. Evol. Microbiol.">
        <title>The Global Catalogue of Microorganisms (GCM) 10K type strain sequencing project: providing services to taxonomists for standard genome sequencing and annotation.</title>
        <authorList>
            <consortium name="The Broad Institute Genomics Platform"/>
            <consortium name="The Broad Institute Genome Sequencing Center for Infectious Disease"/>
            <person name="Wu L."/>
            <person name="Ma J."/>
        </authorList>
    </citation>
    <scope>NUCLEOTIDE SEQUENCE [LARGE SCALE GENOMIC DNA]</scope>
    <source>
        <strain evidence="13">CGMCC 4.7645</strain>
    </source>
</reference>
<dbReference type="InterPro" id="IPR003594">
    <property type="entry name" value="HATPase_dom"/>
</dbReference>
<evidence type="ECO:0000313" key="12">
    <source>
        <dbReference type="EMBL" id="MFD2420501.1"/>
    </source>
</evidence>
<comment type="catalytic activity">
    <reaction evidence="1">
        <text>ATP + protein L-histidine = ADP + protein N-phospho-L-histidine.</text>
        <dbReference type="EC" id="2.7.13.3"/>
    </reaction>
</comment>
<evidence type="ECO:0000259" key="11">
    <source>
        <dbReference type="PROSITE" id="PS50109"/>
    </source>
</evidence>
<proteinExistence type="predicted"/>
<keyword evidence="13" id="KW-1185">Reference proteome</keyword>
<dbReference type="InterPro" id="IPR013587">
    <property type="entry name" value="Nitrate/nitrite_sensing"/>
</dbReference>
<dbReference type="EC" id="2.7.13.3" evidence="2"/>
<evidence type="ECO:0000256" key="2">
    <source>
        <dbReference type="ARBA" id="ARBA00012438"/>
    </source>
</evidence>